<evidence type="ECO:0000256" key="1">
    <source>
        <dbReference type="SAM" id="MobiDB-lite"/>
    </source>
</evidence>
<gene>
    <name evidence="2" type="ORF">QYE76_014617</name>
</gene>
<feature type="region of interest" description="Disordered" evidence="1">
    <location>
        <begin position="206"/>
        <end position="231"/>
    </location>
</feature>
<feature type="compositionally biased region" description="Low complexity" evidence="1">
    <location>
        <begin position="217"/>
        <end position="226"/>
    </location>
</feature>
<dbReference type="EMBL" id="JAUUTY010000001">
    <property type="protein sequence ID" value="KAK1697920.1"/>
    <property type="molecule type" value="Genomic_DNA"/>
</dbReference>
<comment type="caution">
    <text evidence="2">The sequence shown here is derived from an EMBL/GenBank/DDBJ whole genome shotgun (WGS) entry which is preliminary data.</text>
</comment>
<feature type="compositionally biased region" description="Basic residues" evidence="1">
    <location>
        <begin position="342"/>
        <end position="354"/>
    </location>
</feature>
<keyword evidence="3" id="KW-1185">Reference proteome</keyword>
<name>A0AAD8U5A3_LOLMU</name>
<dbReference type="Proteomes" id="UP001231189">
    <property type="component" value="Unassembled WGS sequence"/>
</dbReference>
<reference evidence="2" key="1">
    <citation type="submission" date="2023-07" db="EMBL/GenBank/DDBJ databases">
        <title>A chromosome-level genome assembly of Lolium multiflorum.</title>
        <authorList>
            <person name="Chen Y."/>
            <person name="Copetti D."/>
            <person name="Kolliker R."/>
            <person name="Studer B."/>
        </authorList>
    </citation>
    <scope>NUCLEOTIDE SEQUENCE</scope>
    <source>
        <strain evidence="2">02402/16</strain>
        <tissue evidence="2">Leaf</tissue>
    </source>
</reference>
<feature type="region of interest" description="Disordered" evidence="1">
    <location>
        <begin position="341"/>
        <end position="369"/>
    </location>
</feature>
<evidence type="ECO:0000313" key="2">
    <source>
        <dbReference type="EMBL" id="KAK1697920.1"/>
    </source>
</evidence>
<dbReference type="AlphaFoldDB" id="A0AAD8U5A3"/>
<organism evidence="2 3">
    <name type="scientific">Lolium multiflorum</name>
    <name type="common">Italian ryegrass</name>
    <name type="synonym">Lolium perenne subsp. multiflorum</name>
    <dbReference type="NCBI Taxonomy" id="4521"/>
    <lineage>
        <taxon>Eukaryota</taxon>
        <taxon>Viridiplantae</taxon>
        <taxon>Streptophyta</taxon>
        <taxon>Embryophyta</taxon>
        <taxon>Tracheophyta</taxon>
        <taxon>Spermatophyta</taxon>
        <taxon>Magnoliopsida</taxon>
        <taxon>Liliopsida</taxon>
        <taxon>Poales</taxon>
        <taxon>Poaceae</taxon>
        <taxon>BOP clade</taxon>
        <taxon>Pooideae</taxon>
        <taxon>Poodae</taxon>
        <taxon>Poeae</taxon>
        <taxon>Poeae Chloroplast Group 2 (Poeae type)</taxon>
        <taxon>Loliodinae</taxon>
        <taxon>Loliinae</taxon>
        <taxon>Lolium</taxon>
    </lineage>
</organism>
<sequence>MSRAVRPAPNPYDTFLEDPWNELSRRRQRRGGGGRQDSPVCLVLGRPVISYFAKGVYRCPFYTRRLGGTDFNCLVTHAENISNTFPKVGTTVNVYSCASHACSGWRSPPGACLRSSPRLPRGATSGGRARWECNPQVYMVLDAYARANRGSLDLLCLYSDVQVDWPGIRVCALLVRGLYAVLAFGREPRLSALGLASALTDRARAAASGHGGRESRLSASGLASARPHPAMVTPPPCAEDPARPTALSSSADQLFVALIWHSTSSYSPPSRLPGRPLLRFRLLGRVLRSPPRGPVLSVGTAPSNSPLCHHHLSSRPRLFLRTYFPLVSILLKLPRRQLLQLPRRRPHPSPHRGRGGKERKVWGGRRRPGGGLVNVKRKIWRHEVAVERWDVDRTDPL</sequence>
<proteinExistence type="predicted"/>
<evidence type="ECO:0000313" key="3">
    <source>
        <dbReference type="Proteomes" id="UP001231189"/>
    </source>
</evidence>
<accession>A0AAD8U5A3</accession>
<protein>
    <submittedName>
        <fullName evidence="2">Uncharacterized protein</fullName>
    </submittedName>
</protein>